<dbReference type="InterPro" id="IPR013785">
    <property type="entry name" value="Aldolase_TIM"/>
</dbReference>
<comment type="pathway">
    <text evidence="1">Cofactor biosynthesis; thiamine diphosphate biosynthesis.</text>
</comment>
<dbReference type="InterPro" id="IPR036206">
    <property type="entry name" value="ThiamineP_synth_sf"/>
</dbReference>
<evidence type="ECO:0000256" key="1">
    <source>
        <dbReference type="ARBA" id="ARBA00004948"/>
    </source>
</evidence>
<organism evidence="4 5">
    <name type="scientific">Agathobacter rectalis</name>
    <dbReference type="NCBI Taxonomy" id="39491"/>
    <lineage>
        <taxon>Bacteria</taxon>
        <taxon>Bacillati</taxon>
        <taxon>Bacillota</taxon>
        <taxon>Clostridia</taxon>
        <taxon>Lachnospirales</taxon>
        <taxon>Lachnospiraceae</taxon>
        <taxon>Agathobacter</taxon>
    </lineage>
</organism>
<dbReference type="PANTHER" id="PTHR20857">
    <property type="entry name" value="THIAMINE-PHOSPHATE PYROPHOSPHORYLASE"/>
    <property type="match status" value="1"/>
</dbReference>
<dbReference type="RefSeq" id="WP_118375457.1">
    <property type="nucleotide sequence ID" value="NZ_QRPB01000011.1"/>
</dbReference>
<gene>
    <name evidence="4" type="ORF">DW001_10060</name>
</gene>
<reference evidence="4 5" key="1">
    <citation type="submission" date="2018-08" db="EMBL/GenBank/DDBJ databases">
        <title>A genome reference for cultivated species of the human gut microbiota.</title>
        <authorList>
            <person name="Zou Y."/>
            <person name="Xue W."/>
            <person name="Luo G."/>
        </authorList>
    </citation>
    <scope>NUCLEOTIDE SEQUENCE [LARGE SCALE GENOMIC DNA]</scope>
    <source>
        <strain evidence="4 5">AF36-2BH</strain>
    </source>
</reference>
<comment type="caution">
    <text evidence="4">The sequence shown here is derived from an EMBL/GenBank/DDBJ whole genome shotgun (WGS) entry which is preliminary data.</text>
</comment>
<feature type="domain" description="Thiamine phosphate synthase/TenI" evidence="3">
    <location>
        <begin position="23"/>
        <end position="198"/>
    </location>
</feature>
<dbReference type="GO" id="GO:0005737">
    <property type="term" value="C:cytoplasm"/>
    <property type="evidence" value="ECO:0007669"/>
    <property type="project" value="TreeGrafter"/>
</dbReference>
<dbReference type="Gene3D" id="3.20.20.70">
    <property type="entry name" value="Aldolase class I"/>
    <property type="match status" value="1"/>
</dbReference>
<protein>
    <submittedName>
        <fullName evidence="4">Thiamine phosphate synthase</fullName>
    </submittedName>
</protein>
<dbReference type="Proteomes" id="UP000266698">
    <property type="component" value="Unassembled WGS sequence"/>
</dbReference>
<name>A0A396FH67_9FIRM</name>
<keyword evidence="2" id="KW-0784">Thiamine biosynthesis</keyword>
<evidence type="ECO:0000259" key="3">
    <source>
        <dbReference type="Pfam" id="PF02581"/>
    </source>
</evidence>
<dbReference type="SUPFAM" id="SSF51391">
    <property type="entry name" value="Thiamin phosphate synthase"/>
    <property type="match status" value="1"/>
</dbReference>
<evidence type="ECO:0000313" key="5">
    <source>
        <dbReference type="Proteomes" id="UP000266698"/>
    </source>
</evidence>
<proteinExistence type="predicted"/>
<dbReference type="GO" id="GO:0004789">
    <property type="term" value="F:thiamine-phosphate diphosphorylase activity"/>
    <property type="evidence" value="ECO:0007669"/>
    <property type="project" value="TreeGrafter"/>
</dbReference>
<evidence type="ECO:0000313" key="4">
    <source>
        <dbReference type="EMBL" id="RHL78396.1"/>
    </source>
</evidence>
<dbReference type="PANTHER" id="PTHR20857:SF15">
    <property type="entry name" value="THIAMINE-PHOSPHATE SYNTHASE"/>
    <property type="match status" value="1"/>
</dbReference>
<sequence length="242" mass="26760">MNKEKLLYEYENSKHALQSDNIIAITNRHLCHRPFMEQLERVCKLYPHAIVLREKDMPEAEYLSLARDVIALCKKYDVQCMLHSFINVAMELEHPYIHLPLPILEAYVKKNVSGNISTGMSKSTNNYQQFFKVIGTSVHSVEDAIKAEQLGATYMTAGHIFATDCKKGLPPRGLDFLKNVCDAVGIPVYAIGGINIASNDDSTASDSPSTYDAVPDISVPRLADVMECGAAGGCIMSGMMRV</sequence>
<accession>A0A396FH67</accession>
<dbReference type="AlphaFoldDB" id="A0A396FH67"/>
<dbReference type="Pfam" id="PF02581">
    <property type="entry name" value="TMP-TENI"/>
    <property type="match status" value="1"/>
</dbReference>
<dbReference type="CDD" id="cd00564">
    <property type="entry name" value="TMP_TenI"/>
    <property type="match status" value="1"/>
</dbReference>
<dbReference type="InterPro" id="IPR022998">
    <property type="entry name" value="ThiamineP_synth_TenI"/>
</dbReference>
<dbReference type="GO" id="GO:0009228">
    <property type="term" value="P:thiamine biosynthetic process"/>
    <property type="evidence" value="ECO:0007669"/>
    <property type="project" value="UniProtKB-KW"/>
</dbReference>
<evidence type="ECO:0000256" key="2">
    <source>
        <dbReference type="ARBA" id="ARBA00022977"/>
    </source>
</evidence>
<dbReference type="EMBL" id="QRPB01000011">
    <property type="protein sequence ID" value="RHL78396.1"/>
    <property type="molecule type" value="Genomic_DNA"/>
</dbReference>